<dbReference type="InterPro" id="IPR050237">
    <property type="entry name" value="ATP-dep_AMP-bd_enzyme"/>
</dbReference>
<dbReference type="InterPro" id="IPR000873">
    <property type="entry name" value="AMP-dep_synth/lig_dom"/>
</dbReference>
<dbReference type="Proteomes" id="UP001220022">
    <property type="component" value="Unassembled WGS sequence"/>
</dbReference>
<comment type="caution">
    <text evidence="3">The sequence shown here is derived from an EMBL/GenBank/DDBJ whole genome shotgun (WGS) entry which is preliminary data.</text>
</comment>
<feature type="domain" description="AMP-dependent synthetase/ligase" evidence="1">
    <location>
        <begin position="44"/>
        <end position="418"/>
    </location>
</feature>
<keyword evidence="4" id="KW-1185">Reference proteome</keyword>
<evidence type="ECO:0000313" key="3">
    <source>
        <dbReference type="EMBL" id="MDF2261271.1"/>
    </source>
</evidence>
<dbReference type="InterPro" id="IPR045851">
    <property type="entry name" value="AMP-bd_C_sf"/>
</dbReference>
<protein>
    <submittedName>
        <fullName evidence="3">AMP-binding protein</fullName>
    </submittedName>
</protein>
<evidence type="ECO:0000259" key="2">
    <source>
        <dbReference type="Pfam" id="PF13193"/>
    </source>
</evidence>
<dbReference type="Gene3D" id="2.30.38.10">
    <property type="entry name" value="Luciferase, Domain 3"/>
    <property type="match status" value="1"/>
</dbReference>
<proteinExistence type="predicted"/>
<dbReference type="InterPro" id="IPR025110">
    <property type="entry name" value="AMP-bd_C"/>
</dbReference>
<dbReference type="SUPFAM" id="SSF56801">
    <property type="entry name" value="Acetyl-CoA synthetase-like"/>
    <property type="match status" value="1"/>
</dbReference>
<dbReference type="PANTHER" id="PTHR43767:SF1">
    <property type="entry name" value="NONRIBOSOMAL PEPTIDE SYNTHASE PES1 (EUROFUNG)-RELATED"/>
    <property type="match status" value="1"/>
</dbReference>
<dbReference type="PANTHER" id="PTHR43767">
    <property type="entry name" value="LONG-CHAIN-FATTY-ACID--COA LIGASE"/>
    <property type="match status" value="1"/>
</dbReference>
<reference evidence="3 4" key="1">
    <citation type="submission" date="2023-03" db="EMBL/GenBank/DDBJ databases">
        <title>Draft genome sequence of type strain Streptomyces ferralitis JCM 14344.</title>
        <authorList>
            <person name="Klaysubun C."/>
            <person name="Duangmal K."/>
        </authorList>
    </citation>
    <scope>NUCLEOTIDE SEQUENCE [LARGE SCALE GENOMIC DNA]</scope>
    <source>
        <strain evidence="3 4">JCM 14344</strain>
    </source>
</reference>
<organism evidence="3 4">
    <name type="scientific">Streptantibioticus ferralitis</name>
    <dbReference type="NCBI Taxonomy" id="236510"/>
    <lineage>
        <taxon>Bacteria</taxon>
        <taxon>Bacillati</taxon>
        <taxon>Actinomycetota</taxon>
        <taxon>Actinomycetes</taxon>
        <taxon>Kitasatosporales</taxon>
        <taxon>Streptomycetaceae</taxon>
        <taxon>Streptantibioticus</taxon>
    </lineage>
</organism>
<dbReference type="Gene3D" id="3.40.50.980">
    <property type="match status" value="2"/>
</dbReference>
<evidence type="ECO:0000259" key="1">
    <source>
        <dbReference type="Pfam" id="PF00501"/>
    </source>
</evidence>
<sequence>MTAPVRGRAALDTEVLAIAADRGAAYRDAGLWRQERVSDLVLDRCRAQPDRCAIVDGDRRMTYEELAQAVHEAADRLRARGIAPGDRVCVQLPNCLEYVVLVLALLHVGAPPVLILPAFREHELNHIVAVTRPVALAVDTGTRRFDQLGLARRLRDRHPGLRHLFVRGARQLAEGETDLVRLCRPGPGGTAPEAGRADAAAPGATPQDAAVFLLSGGTTGLPKAIPRAHEGYGYMIRTAVGIAGITSESVNLAVMPAAHGFVMNCPGVLGTLIAGGRVVLATPNSPRAAFELIERERVTHCTLVPTLLLQWLATAPESGADLSSLKVIQVGGARLNADAAARVRTELGATVQQCYGMSEGLLCFTRLDDPDEVIHTTQGSAASAMDEFRVVDANGKPVAQGKVGELLTRGPYTVAGYYRNPEATAAAFTPDGFYRTGDLVRLDRGGNVVLEGRVRDSINRGGEKISAEELESIAQRHPRIVQAAGVAMAHELYGEAVCLYAVLDGEGTVGLSELRRFLEQQGLAAFKFPERLELVDALPLTGIGKIDKKALREDIAGRLTAEAH</sequence>
<dbReference type="PROSITE" id="PS00455">
    <property type="entry name" value="AMP_BINDING"/>
    <property type="match status" value="1"/>
</dbReference>
<feature type="domain" description="AMP-binding enzyme C-terminal" evidence="2">
    <location>
        <begin position="469"/>
        <end position="545"/>
    </location>
</feature>
<name>A0ABT5ZCH8_9ACTN</name>
<dbReference type="EMBL" id="JARHTQ010000052">
    <property type="protein sequence ID" value="MDF2261271.1"/>
    <property type="molecule type" value="Genomic_DNA"/>
</dbReference>
<accession>A0ABT5ZCH8</accession>
<dbReference type="RefSeq" id="WP_275822706.1">
    <property type="nucleotide sequence ID" value="NZ_BAAANM010000024.1"/>
</dbReference>
<gene>
    <name evidence="3" type="ORF">P2L57_37790</name>
</gene>
<dbReference type="Pfam" id="PF00501">
    <property type="entry name" value="AMP-binding"/>
    <property type="match status" value="1"/>
</dbReference>
<dbReference type="InterPro" id="IPR020845">
    <property type="entry name" value="AMP-binding_CS"/>
</dbReference>
<dbReference type="Pfam" id="PF13193">
    <property type="entry name" value="AMP-binding_C"/>
    <property type="match status" value="1"/>
</dbReference>
<dbReference type="Gene3D" id="3.30.300.30">
    <property type="match status" value="1"/>
</dbReference>
<evidence type="ECO:0000313" key="4">
    <source>
        <dbReference type="Proteomes" id="UP001220022"/>
    </source>
</evidence>